<evidence type="ECO:0000259" key="11">
    <source>
        <dbReference type="PROSITE" id="PS51085"/>
    </source>
</evidence>
<evidence type="ECO:0000259" key="12">
    <source>
        <dbReference type="PROSITE" id="PS51384"/>
    </source>
</evidence>
<proteinExistence type="predicted"/>
<dbReference type="InterPro" id="IPR012675">
    <property type="entry name" value="Beta-grasp_dom_sf"/>
</dbReference>
<dbReference type="CDD" id="cd00207">
    <property type="entry name" value="fer2"/>
    <property type="match status" value="1"/>
</dbReference>
<reference evidence="14" key="1">
    <citation type="journal article" date="2017" name="Proc. Natl. Acad. Sci. U.S.A.">
        <title>Simulation of Deepwater Horizon oil plume reveals substrate specialization within a complex community of hydrocarbon degraders.</title>
        <authorList>
            <person name="Hu P."/>
            <person name="Dubinsky E.A."/>
            <person name="Probst A.J."/>
            <person name="Wang J."/>
            <person name="Sieber C.M.K."/>
            <person name="Tom L.M."/>
            <person name="Gardinali P."/>
            <person name="Banfield J.F."/>
            <person name="Atlas R.M."/>
            <person name="Andersen G.L."/>
        </authorList>
    </citation>
    <scope>NUCLEOTIDE SEQUENCE [LARGE SCALE GENOMIC DNA]</scope>
</reference>
<dbReference type="GO" id="GO:0050660">
    <property type="term" value="F:flavin adenine dinucleotide binding"/>
    <property type="evidence" value="ECO:0007669"/>
    <property type="project" value="TreeGrafter"/>
</dbReference>
<keyword evidence="4" id="KW-0479">Metal-binding</keyword>
<dbReference type="InterPro" id="IPR036010">
    <property type="entry name" value="2Fe-2S_ferredoxin-like_sf"/>
</dbReference>
<dbReference type="InterPro" id="IPR006058">
    <property type="entry name" value="2Fe2S_fd_BS"/>
</dbReference>
<feature type="domain" description="FAD-binding FR-type" evidence="12">
    <location>
        <begin position="2"/>
        <end position="106"/>
    </location>
</feature>
<dbReference type="InterPro" id="IPR017938">
    <property type="entry name" value="Riboflavin_synthase-like_b-brl"/>
</dbReference>
<comment type="cofactor">
    <cofactor evidence="1">
        <name>FAD</name>
        <dbReference type="ChEBI" id="CHEBI:57692"/>
    </cofactor>
</comment>
<name>A0A1Y5EMV0_COLPS</name>
<dbReference type="Proteomes" id="UP000243053">
    <property type="component" value="Unassembled WGS sequence"/>
</dbReference>
<dbReference type="PANTHER" id="PTHR47354:SF8">
    <property type="entry name" value="1,2-PHENYLACETYL-COA EPOXIDASE, SUBUNIT E"/>
    <property type="match status" value="1"/>
</dbReference>
<keyword evidence="3" id="KW-0001">2Fe-2S</keyword>
<evidence type="ECO:0000313" key="14">
    <source>
        <dbReference type="Proteomes" id="UP000243053"/>
    </source>
</evidence>
<keyword evidence="2" id="KW-0285">Flavoprotein</keyword>
<evidence type="ECO:0000256" key="5">
    <source>
        <dbReference type="ARBA" id="ARBA00022827"/>
    </source>
</evidence>
<dbReference type="SUPFAM" id="SSF52343">
    <property type="entry name" value="Ferredoxin reductase-like, C-terminal NADP-linked domain"/>
    <property type="match status" value="1"/>
</dbReference>
<dbReference type="CDD" id="cd06214">
    <property type="entry name" value="PA_degradation_oxidoreductase_like"/>
    <property type="match status" value="1"/>
</dbReference>
<organism evidence="13 14">
    <name type="scientific">Colwellia psychrerythraea</name>
    <name type="common">Vibrio psychroerythus</name>
    <dbReference type="NCBI Taxonomy" id="28229"/>
    <lineage>
        <taxon>Bacteria</taxon>
        <taxon>Pseudomonadati</taxon>
        <taxon>Pseudomonadota</taxon>
        <taxon>Gammaproteobacteria</taxon>
        <taxon>Alteromonadales</taxon>
        <taxon>Colwelliaceae</taxon>
        <taxon>Colwellia</taxon>
    </lineage>
</organism>
<dbReference type="AlphaFoldDB" id="A0A1Y5EMV0"/>
<evidence type="ECO:0000313" key="13">
    <source>
        <dbReference type="EMBL" id="OUR83790.1"/>
    </source>
</evidence>
<protein>
    <submittedName>
        <fullName evidence="13">Phenylacetic acid degradation protein</fullName>
    </submittedName>
</protein>
<dbReference type="InterPro" id="IPR039261">
    <property type="entry name" value="FNR_nucleotide-bd"/>
</dbReference>
<dbReference type="Gene3D" id="3.10.20.30">
    <property type="match status" value="1"/>
</dbReference>
<evidence type="ECO:0000256" key="4">
    <source>
        <dbReference type="ARBA" id="ARBA00022723"/>
    </source>
</evidence>
<evidence type="ECO:0000256" key="2">
    <source>
        <dbReference type="ARBA" id="ARBA00022630"/>
    </source>
</evidence>
<evidence type="ECO:0000256" key="7">
    <source>
        <dbReference type="ARBA" id="ARBA00023004"/>
    </source>
</evidence>
<dbReference type="GO" id="GO:0016491">
    <property type="term" value="F:oxidoreductase activity"/>
    <property type="evidence" value="ECO:0007669"/>
    <property type="project" value="UniProtKB-KW"/>
</dbReference>
<dbReference type="PROSITE" id="PS00197">
    <property type="entry name" value="2FE2S_FER_1"/>
    <property type="match status" value="1"/>
</dbReference>
<dbReference type="Pfam" id="PF00175">
    <property type="entry name" value="NAD_binding_1"/>
    <property type="match status" value="1"/>
</dbReference>
<dbReference type="Gene3D" id="3.40.50.80">
    <property type="entry name" value="Nucleotide-binding domain of ferredoxin-NADP reductase (FNR) module"/>
    <property type="match status" value="1"/>
</dbReference>
<keyword evidence="6" id="KW-0560">Oxidoreductase</keyword>
<feature type="domain" description="2Fe-2S ferredoxin-type" evidence="11">
    <location>
        <begin position="277"/>
        <end position="368"/>
    </location>
</feature>
<keyword evidence="5" id="KW-0274">FAD</keyword>
<accession>A0A1Y5EMV0</accession>
<evidence type="ECO:0000256" key="10">
    <source>
        <dbReference type="ARBA" id="ARBA00034078"/>
    </source>
</evidence>
<dbReference type="Pfam" id="PF00111">
    <property type="entry name" value="Fer2"/>
    <property type="match status" value="1"/>
</dbReference>
<dbReference type="InterPro" id="IPR001433">
    <property type="entry name" value="OxRdtase_FAD/NAD-bd"/>
</dbReference>
<gene>
    <name evidence="13" type="ORF">A9Q75_03980</name>
</gene>
<dbReference type="InterPro" id="IPR001041">
    <property type="entry name" value="2Fe-2S_ferredoxin-type"/>
</dbReference>
<keyword evidence="8" id="KW-0411">Iron-sulfur</keyword>
<dbReference type="GO" id="GO:0051537">
    <property type="term" value="F:2 iron, 2 sulfur cluster binding"/>
    <property type="evidence" value="ECO:0007669"/>
    <property type="project" value="UniProtKB-KW"/>
</dbReference>
<evidence type="ECO:0000256" key="6">
    <source>
        <dbReference type="ARBA" id="ARBA00023002"/>
    </source>
</evidence>
<dbReference type="Gene3D" id="2.40.30.10">
    <property type="entry name" value="Translation factors"/>
    <property type="match status" value="1"/>
</dbReference>
<dbReference type="InterPro" id="IPR008333">
    <property type="entry name" value="Cbr1-like_FAD-bd_dom"/>
</dbReference>
<dbReference type="InterPro" id="IPR017927">
    <property type="entry name" value="FAD-bd_FR_type"/>
</dbReference>
<dbReference type="PROSITE" id="PS51384">
    <property type="entry name" value="FAD_FR"/>
    <property type="match status" value="1"/>
</dbReference>
<comment type="cofactor">
    <cofactor evidence="10">
        <name>[2Fe-2S] cluster</name>
        <dbReference type="ChEBI" id="CHEBI:190135"/>
    </cofactor>
</comment>
<evidence type="ECO:0000256" key="9">
    <source>
        <dbReference type="ARBA" id="ARBA00023075"/>
    </source>
</evidence>
<dbReference type="EMBL" id="MAAF01000025">
    <property type="protein sequence ID" value="OUR83790.1"/>
    <property type="molecule type" value="Genomic_DNA"/>
</dbReference>
<dbReference type="PANTHER" id="PTHR47354">
    <property type="entry name" value="NADH OXIDOREDUCTASE HCR"/>
    <property type="match status" value="1"/>
</dbReference>
<dbReference type="GO" id="GO:0046872">
    <property type="term" value="F:metal ion binding"/>
    <property type="evidence" value="ECO:0007669"/>
    <property type="project" value="UniProtKB-KW"/>
</dbReference>
<comment type="caution">
    <text evidence="13">The sequence shown here is derived from an EMBL/GenBank/DDBJ whole genome shotgun (WGS) entry which is preliminary data.</text>
</comment>
<keyword evidence="9" id="KW-0830">Ubiquinone</keyword>
<evidence type="ECO:0000256" key="8">
    <source>
        <dbReference type="ARBA" id="ARBA00023014"/>
    </source>
</evidence>
<dbReference type="SUPFAM" id="SSF54292">
    <property type="entry name" value="2Fe-2S ferredoxin-like"/>
    <property type="match status" value="1"/>
</dbReference>
<dbReference type="InterPro" id="IPR050415">
    <property type="entry name" value="MRET"/>
</dbReference>
<dbReference type="PRINTS" id="PR00410">
    <property type="entry name" value="PHEHYDRXLASE"/>
</dbReference>
<sequence>MTNFYSLTIADIKPETDSAICLSLHIPDELKQKFSFTPGQFLTLQVSIDGEIIRRCYSICSGIDETQLSIAIKRVDKGVFSNFANDNFKVGNSIKVMPPQGDFTLKLNENELDSQRSKKYMLLAAGSGITPILSLIKSIFSREPNSQITLVYGNQKTHTMMFKEELSFIKNRYLTRFNWVNIMSQEDQGADLLNGRIDNKKGYQLQKQKLIDINTTDEAFICGPESMISEVSRGFRIEGLAENQIHYELFASSSEDAQLVLDKAKIRVHEYGEDRTSKVTVIADGRSNNFDLATVGANILDAGMANGVELPYSCKAGVCSTCKAKLVKGQVDMDINHGLEQHEIDAGYILTCQSHPISDEVVVSFDDR</sequence>
<dbReference type="Pfam" id="PF00970">
    <property type="entry name" value="FAD_binding_6"/>
    <property type="match status" value="1"/>
</dbReference>
<evidence type="ECO:0000256" key="3">
    <source>
        <dbReference type="ARBA" id="ARBA00022714"/>
    </source>
</evidence>
<keyword evidence="7" id="KW-0408">Iron</keyword>
<evidence type="ECO:0000256" key="1">
    <source>
        <dbReference type="ARBA" id="ARBA00001974"/>
    </source>
</evidence>
<dbReference type="PROSITE" id="PS51085">
    <property type="entry name" value="2FE2S_FER_2"/>
    <property type="match status" value="1"/>
</dbReference>
<dbReference type="SUPFAM" id="SSF63380">
    <property type="entry name" value="Riboflavin synthase domain-like"/>
    <property type="match status" value="1"/>
</dbReference>